<evidence type="ECO:0000256" key="1">
    <source>
        <dbReference type="SAM" id="Phobius"/>
    </source>
</evidence>
<keyword evidence="1" id="KW-1133">Transmembrane helix</keyword>
<feature type="transmembrane region" description="Helical" evidence="1">
    <location>
        <begin position="17"/>
        <end position="38"/>
    </location>
</feature>
<gene>
    <name evidence="2" type="ORF">SAMN04488094_109117</name>
</gene>
<feature type="transmembrane region" description="Helical" evidence="1">
    <location>
        <begin position="64"/>
        <end position="91"/>
    </location>
</feature>
<keyword evidence="1" id="KW-0472">Membrane</keyword>
<accession>A0A1I1M171</accession>
<organism evidence="2 3">
    <name type="scientific">Tropicimonas isoalkanivorans</name>
    <dbReference type="NCBI Taxonomy" id="441112"/>
    <lineage>
        <taxon>Bacteria</taxon>
        <taxon>Pseudomonadati</taxon>
        <taxon>Pseudomonadota</taxon>
        <taxon>Alphaproteobacteria</taxon>
        <taxon>Rhodobacterales</taxon>
        <taxon>Roseobacteraceae</taxon>
        <taxon>Tropicimonas</taxon>
    </lineage>
</organism>
<dbReference type="AlphaFoldDB" id="A0A1I1M171"/>
<dbReference type="Pfam" id="PF10011">
    <property type="entry name" value="DUF2254"/>
    <property type="match status" value="1"/>
</dbReference>
<dbReference type="RefSeq" id="WP_093361496.1">
    <property type="nucleotide sequence ID" value="NZ_FOLG01000009.1"/>
</dbReference>
<keyword evidence="3" id="KW-1185">Reference proteome</keyword>
<keyword evidence="1" id="KW-0812">Transmembrane</keyword>
<protein>
    <submittedName>
        <fullName evidence="2">Uncharacterized membrane protein</fullName>
    </submittedName>
</protein>
<dbReference type="OrthoDB" id="2955631at2"/>
<feature type="transmembrane region" description="Helical" evidence="1">
    <location>
        <begin position="142"/>
        <end position="162"/>
    </location>
</feature>
<dbReference type="EMBL" id="FOLG01000009">
    <property type="protein sequence ID" value="SFC79257.1"/>
    <property type="molecule type" value="Genomic_DNA"/>
</dbReference>
<dbReference type="STRING" id="441112.SAMN04488094_109117"/>
<feature type="transmembrane region" description="Helical" evidence="1">
    <location>
        <begin position="111"/>
        <end position="130"/>
    </location>
</feature>
<name>A0A1I1M171_9RHOB</name>
<dbReference type="InterPro" id="IPR018723">
    <property type="entry name" value="DUF2254_membrane"/>
</dbReference>
<reference evidence="2 3" key="1">
    <citation type="submission" date="2016-10" db="EMBL/GenBank/DDBJ databases">
        <authorList>
            <person name="de Groot N.N."/>
        </authorList>
    </citation>
    <scope>NUCLEOTIDE SEQUENCE [LARGE SCALE GENOMIC DNA]</scope>
    <source>
        <strain evidence="2 3">DSM 19548</strain>
    </source>
</reference>
<proteinExistence type="predicted"/>
<evidence type="ECO:0000313" key="3">
    <source>
        <dbReference type="Proteomes" id="UP000198728"/>
    </source>
</evidence>
<evidence type="ECO:0000313" key="2">
    <source>
        <dbReference type="EMBL" id="SFC79257.1"/>
    </source>
</evidence>
<dbReference type="Proteomes" id="UP000198728">
    <property type="component" value="Unassembled WGS sequence"/>
</dbReference>
<sequence length="407" mass="45437">MSRVWIVTLLRTTRESYWFLPLVLVVLAHGLAFTMVWLDRVYPEFGVDVLPRALRDTQAAGARALLSLMASSIIGVTGVMFSLTMVAVSFASGNFGPRLVSNFMRDRGNQWSLGVLIATFAYCLQVLRTVKGPVAEVFVPHLALLVALILTLISILVMIYFIHHVPETINVGNITAGLSRRLEAAVRAEVDAEPFDRPKEQPRRPPIGQPTLDWSGYIATVDLERLDLLSRRNGWRFLLLSQPGDFVPAGTPVMEIYPDDNNRPPDPKTLNSLRACFGIGDGRTEEQNPLFLTDQLVEIAVRALSPGVNDPFTAIDCLNRMYAALHVSLTYEGGLDDRLLGPMDRKHLTFDVLMEATFGKSHFYVAQDPLTLAHMAKLLSQLRPYARDEREEHVIDAMAERLREAAD</sequence>